<evidence type="ECO:0000256" key="14">
    <source>
        <dbReference type="SAM" id="Phobius"/>
    </source>
</evidence>
<dbReference type="InterPro" id="IPR011992">
    <property type="entry name" value="EF-hand-dom_pair"/>
</dbReference>
<feature type="compositionally biased region" description="Low complexity" evidence="13">
    <location>
        <begin position="85"/>
        <end position="98"/>
    </location>
</feature>
<accession>A0AA36NG95</accession>
<dbReference type="SUPFAM" id="SSF81324">
    <property type="entry name" value="Voltage-gated potassium channels"/>
    <property type="match status" value="1"/>
</dbReference>
<dbReference type="Pfam" id="PF00520">
    <property type="entry name" value="Ion_trans"/>
    <property type="match status" value="1"/>
</dbReference>
<dbReference type="PROSITE" id="PS50222">
    <property type="entry name" value="EF_HAND_2"/>
    <property type="match status" value="2"/>
</dbReference>
<feature type="transmembrane region" description="Helical" evidence="14">
    <location>
        <begin position="284"/>
        <end position="302"/>
    </location>
</feature>
<dbReference type="InterPro" id="IPR002048">
    <property type="entry name" value="EF_hand_dom"/>
</dbReference>
<evidence type="ECO:0000256" key="11">
    <source>
        <dbReference type="ARBA" id="ARBA00023136"/>
    </source>
</evidence>
<gene>
    <name evidence="16" type="ORF">EVOR1521_LOCUS24206</name>
</gene>
<dbReference type="Gene3D" id="1.10.287.70">
    <property type="match status" value="1"/>
</dbReference>
<dbReference type="Proteomes" id="UP001178507">
    <property type="component" value="Unassembled WGS sequence"/>
</dbReference>
<dbReference type="InterPro" id="IPR027359">
    <property type="entry name" value="Volt_channel_dom_sf"/>
</dbReference>
<comment type="caution">
    <text evidence="16">The sequence shown here is derived from an EMBL/GenBank/DDBJ whole genome shotgun (WGS) entry which is preliminary data.</text>
</comment>
<evidence type="ECO:0000256" key="9">
    <source>
        <dbReference type="ARBA" id="ARBA00022989"/>
    </source>
</evidence>
<evidence type="ECO:0000256" key="7">
    <source>
        <dbReference type="ARBA" id="ARBA00022882"/>
    </source>
</evidence>
<keyword evidence="4 14" id="KW-0812">Transmembrane</keyword>
<keyword evidence="2" id="KW-0813">Transport</keyword>
<name>A0AA36NG95_9DINO</name>
<dbReference type="CDD" id="cd00051">
    <property type="entry name" value="EFh"/>
    <property type="match status" value="1"/>
</dbReference>
<keyword evidence="12" id="KW-0407">Ion channel</keyword>
<evidence type="ECO:0000256" key="8">
    <source>
        <dbReference type="ARBA" id="ARBA00022958"/>
    </source>
</evidence>
<feature type="transmembrane region" description="Helical" evidence="14">
    <location>
        <begin position="375"/>
        <end position="398"/>
    </location>
</feature>
<feature type="domain" description="EF-hand" evidence="15">
    <location>
        <begin position="462"/>
        <end position="497"/>
    </location>
</feature>
<dbReference type="Pfam" id="PF13499">
    <property type="entry name" value="EF-hand_7"/>
    <property type="match status" value="1"/>
</dbReference>
<dbReference type="GO" id="GO:0001508">
    <property type="term" value="P:action potential"/>
    <property type="evidence" value="ECO:0007669"/>
    <property type="project" value="TreeGrafter"/>
</dbReference>
<keyword evidence="3" id="KW-0633">Potassium transport</keyword>
<dbReference type="InterPro" id="IPR018247">
    <property type="entry name" value="EF_Hand_1_Ca_BS"/>
</dbReference>
<keyword evidence="11 14" id="KW-0472">Membrane</keyword>
<keyword evidence="9 14" id="KW-1133">Transmembrane helix</keyword>
<feature type="transmembrane region" description="Helical" evidence="14">
    <location>
        <begin position="352"/>
        <end position="369"/>
    </location>
</feature>
<evidence type="ECO:0000256" key="3">
    <source>
        <dbReference type="ARBA" id="ARBA00022538"/>
    </source>
</evidence>
<dbReference type="PROSITE" id="PS00018">
    <property type="entry name" value="EF_HAND_1"/>
    <property type="match status" value="2"/>
</dbReference>
<dbReference type="InterPro" id="IPR028325">
    <property type="entry name" value="VG_K_chnl"/>
</dbReference>
<evidence type="ECO:0000256" key="5">
    <source>
        <dbReference type="ARBA" id="ARBA00022826"/>
    </source>
</evidence>
<dbReference type="SUPFAM" id="SSF47473">
    <property type="entry name" value="EF-hand"/>
    <property type="match status" value="1"/>
</dbReference>
<evidence type="ECO:0000259" key="15">
    <source>
        <dbReference type="PROSITE" id="PS50222"/>
    </source>
</evidence>
<feature type="transmembrane region" description="Helical" evidence="14">
    <location>
        <begin position="322"/>
        <end position="340"/>
    </location>
</feature>
<protein>
    <recommendedName>
        <fullName evidence="15">EF-hand domain-containing protein</fullName>
    </recommendedName>
</protein>
<dbReference type="EMBL" id="CAUJNA010003394">
    <property type="protein sequence ID" value="CAJ1400973.1"/>
    <property type="molecule type" value="Genomic_DNA"/>
</dbReference>
<dbReference type="GO" id="GO:0008076">
    <property type="term" value="C:voltage-gated potassium channel complex"/>
    <property type="evidence" value="ECO:0007669"/>
    <property type="project" value="InterPro"/>
</dbReference>
<evidence type="ECO:0000313" key="16">
    <source>
        <dbReference type="EMBL" id="CAJ1400973.1"/>
    </source>
</evidence>
<dbReference type="GO" id="GO:0005249">
    <property type="term" value="F:voltage-gated potassium channel activity"/>
    <property type="evidence" value="ECO:0007669"/>
    <property type="project" value="InterPro"/>
</dbReference>
<organism evidence="16 17">
    <name type="scientific">Effrenium voratum</name>
    <dbReference type="NCBI Taxonomy" id="2562239"/>
    <lineage>
        <taxon>Eukaryota</taxon>
        <taxon>Sar</taxon>
        <taxon>Alveolata</taxon>
        <taxon>Dinophyceae</taxon>
        <taxon>Suessiales</taxon>
        <taxon>Symbiodiniaceae</taxon>
        <taxon>Effrenium</taxon>
    </lineage>
</organism>
<keyword evidence="6" id="KW-0106">Calcium</keyword>
<dbReference type="Gene3D" id="1.20.120.350">
    <property type="entry name" value="Voltage-gated potassium channels. Chain C"/>
    <property type="match status" value="1"/>
</dbReference>
<dbReference type="Gene3D" id="1.10.238.10">
    <property type="entry name" value="EF-hand"/>
    <property type="match status" value="1"/>
</dbReference>
<dbReference type="GO" id="GO:0005509">
    <property type="term" value="F:calcium ion binding"/>
    <property type="evidence" value="ECO:0007669"/>
    <property type="project" value="InterPro"/>
</dbReference>
<evidence type="ECO:0000256" key="2">
    <source>
        <dbReference type="ARBA" id="ARBA00022448"/>
    </source>
</evidence>
<keyword evidence="10" id="KW-0406">Ion transport</keyword>
<evidence type="ECO:0000256" key="12">
    <source>
        <dbReference type="ARBA" id="ARBA00023303"/>
    </source>
</evidence>
<comment type="subcellular location">
    <subcellularLocation>
        <location evidence="1">Membrane</location>
        <topology evidence="1">Multi-pass membrane protein</topology>
    </subcellularLocation>
</comment>
<feature type="domain" description="EF-hand" evidence="15">
    <location>
        <begin position="426"/>
        <end position="461"/>
    </location>
</feature>
<evidence type="ECO:0000313" key="17">
    <source>
        <dbReference type="Proteomes" id="UP001178507"/>
    </source>
</evidence>
<keyword evidence="8" id="KW-0630">Potassium</keyword>
<dbReference type="InterPro" id="IPR005821">
    <property type="entry name" value="Ion_trans_dom"/>
</dbReference>
<keyword evidence="5" id="KW-0631">Potassium channel</keyword>
<evidence type="ECO:0000256" key="4">
    <source>
        <dbReference type="ARBA" id="ARBA00022692"/>
    </source>
</evidence>
<evidence type="ECO:0000256" key="1">
    <source>
        <dbReference type="ARBA" id="ARBA00004141"/>
    </source>
</evidence>
<proteinExistence type="predicted"/>
<keyword evidence="7" id="KW-0851">Voltage-gated channel</keyword>
<feature type="region of interest" description="Disordered" evidence="13">
    <location>
        <begin position="48"/>
        <end position="98"/>
    </location>
</feature>
<dbReference type="PRINTS" id="PR00169">
    <property type="entry name" value="KCHANNEL"/>
</dbReference>
<evidence type="ECO:0000256" key="13">
    <source>
        <dbReference type="SAM" id="MobiDB-lite"/>
    </source>
</evidence>
<dbReference type="SMART" id="SM00054">
    <property type="entry name" value="EFh"/>
    <property type="match status" value="2"/>
</dbReference>
<dbReference type="PANTHER" id="PTHR11537">
    <property type="entry name" value="VOLTAGE-GATED POTASSIUM CHANNEL"/>
    <property type="match status" value="1"/>
</dbReference>
<evidence type="ECO:0000256" key="10">
    <source>
        <dbReference type="ARBA" id="ARBA00023065"/>
    </source>
</evidence>
<reference evidence="16" key="1">
    <citation type="submission" date="2023-08" db="EMBL/GenBank/DDBJ databases">
        <authorList>
            <person name="Chen Y."/>
            <person name="Shah S."/>
            <person name="Dougan E. K."/>
            <person name="Thang M."/>
            <person name="Chan C."/>
        </authorList>
    </citation>
    <scope>NUCLEOTIDE SEQUENCE</scope>
</reference>
<evidence type="ECO:0000256" key="6">
    <source>
        <dbReference type="ARBA" id="ARBA00022837"/>
    </source>
</evidence>
<dbReference type="PANTHER" id="PTHR11537:SF254">
    <property type="entry name" value="POTASSIUM VOLTAGE-GATED CHANNEL PROTEIN SHAB"/>
    <property type="match status" value="1"/>
</dbReference>
<sequence length="537" mass="60284">MELPGQPKEEPCTRLLASLDARLDQLSHQVEACLTEILSLKEGRSFSKRLLSPVPGGSGSRDSFSEEGRRSNFGSQGRTTLMEVRPSSRPSTTSRISGRSLRNDMVTFRDEGRASVVEYTAAKAEDKPRRHFRPVRSVDLKIAWQIHAKELCMDIPEDETRPILRLLYRSRCEVLWELLDDPDSGRGAWWASQFLKAVVILNLMVANLMTVEGPMDRFTGQVLGCFCDIVFCVEFLCRLFSAPSKKLYLLDPFNWTDFVSATSLPLRASLGFDLPGPDLGQAEVVLLVFLPVVCSLKLLRYFESFRLLIDACKNSLPALPVLLYTMAVITLLSASAIYLVESRDNIPTMPHAFYLSLVTMATVGYGDFAPKSSPGFVVVSALTCVSVLFLGLPVGIIGHEFKACWESRSKVLLMTRVRKCLAKWGYTSKDLQVLVEFVDQDGDGTLNLPEFMELISQLRVGVSVETAVQLFTLFDDDQNGSLDYYEFLRHLFPHEYVKDQQLRAATVRESSERVSRAIQHLDTFRNSTVEEEATDIS</sequence>
<dbReference type="AlphaFoldDB" id="A0AA36NG95"/>
<keyword evidence="17" id="KW-1185">Reference proteome</keyword>